<dbReference type="RefSeq" id="WP_124765430.1">
    <property type="nucleotide sequence ID" value="NZ_RQZI01000007.1"/>
</dbReference>
<proteinExistence type="predicted"/>
<dbReference type="AlphaFoldDB" id="A0A3P1S3F7"/>
<sequence length="158" mass="19021">MIRDLYEQLIKSEPMGFINPLEDLGEFDVFQMKFKKPVRLLVNKHSGQPYPLHWQNKIEEMRGLYIQYQLALREEQEIRRVRKTEDKKHIEKIVTTYLSLGFRFSEIENKVQMSNKRLRDLFRRSDYVTTSSPEFFNKEDIQAGYFLAENHLPSSMRV</sequence>
<name>A0A3P1S3F7_STRSA</name>
<evidence type="ECO:0000313" key="1">
    <source>
        <dbReference type="EMBL" id="RRC91764.1"/>
    </source>
</evidence>
<dbReference type="GO" id="GO:0008168">
    <property type="term" value="F:methyltransferase activity"/>
    <property type="evidence" value="ECO:0007669"/>
    <property type="project" value="UniProtKB-KW"/>
</dbReference>
<dbReference type="GO" id="GO:0032259">
    <property type="term" value="P:methylation"/>
    <property type="evidence" value="ECO:0007669"/>
    <property type="project" value="UniProtKB-KW"/>
</dbReference>
<protein>
    <submittedName>
        <fullName evidence="1">Modification methylase Sau96I</fullName>
    </submittedName>
</protein>
<evidence type="ECO:0000313" key="2">
    <source>
        <dbReference type="Proteomes" id="UP000277597"/>
    </source>
</evidence>
<dbReference type="EMBL" id="RQZI01000007">
    <property type="protein sequence ID" value="RRC91764.1"/>
    <property type="molecule type" value="Genomic_DNA"/>
</dbReference>
<gene>
    <name evidence="1" type="ORF">EII39_07180</name>
</gene>
<reference evidence="1 2" key="1">
    <citation type="submission" date="2018-11" db="EMBL/GenBank/DDBJ databases">
        <title>Genomes From Bacteria Associated with the Canine Oral Cavity: a Test Case for Automated Genome-Based Taxonomic Assignment.</title>
        <authorList>
            <person name="Coil D.A."/>
            <person name="Jospin G."/>
            <person name="Darling A.E."/>
            <person name="Wallis C."/>
            <person name="Davis I.J."/>
            <person name="Harris S."/>
            <person name="Eisen J.A."/>
            <person name="Holcombe L.J."/>
            <person name="O'Flynn C."/>
        </authorList>
    </citation>
    <scope>NUCLEOTIDE SEQUENCE [LARGE SCALE GENOMIC DNA]</scope>
    <source>
        <strain evidence="1 2">OH953</strain>
    </source>
</reference>
<dbReference type="Proteomes" id="UP000277597">
    <property type="component" value="Unassembled WGS sequence"/>
</dbReference>
<accession>A0A3P1S3F7</accession>
<comment type="caution">
    <text evidence="1">The sequence shown here is derived from an EMBL/GenBank/DDBJ whole genome shotgun (WGS) entry which is preliminary data.</text>
</comment>
<keyword evidence="1" id="KW-0808">Transferase</keyword>
<keyword evidence="1" id="KW-0489">Methyltransferase</keyword>
<organism evidence="1 2">
    <name type="scientific">Streptococcus sanguinis</name>
    <dbReference type="NCBI Taxonomy" id="1305"/>
    <lineage>
        <taxon>Bacteria</taxon>
        <taxon>Bacillati</taxon>
        <taxon>Bacillota</taxon>
        <taxon>Bacilli</taxon>
        <taxon>Lactobacillales</taxon>
        <taxon>Streptococcaceae</taxon>
        <taxon>Streptococcus</taxon>
    </lineage>
</organism>